<sequence length="203" mass="23603">MLLGDHPEMFFRETGKKFTDKYGDRSGIIMWGYDAEKKMWTVKQKSGRIEYYERKVDFMSWTKVDLSELIHAPFHNPTNDTMAWSFKNFLEIKAKNNFEDLKTFSSFTKKAKGVIDPHTNKTMGTATVVIKLKKNQFRIVDPKDLLKFGEHDIHTLSNFQTIIENELFEAVVKDFNGMVATIIDKKLWAGAFDQANLHLVEKP</sequence>
<gene>
    <name evidence="1" type="ORF">LSAT_V11C100048600</name>
</gene>
<dbReference type="AlphaFoldDB" id="A0A9R1WN11"/>
<comment type="caution">
    <text evidence="1">The sequence shown here is derived from an EMBL/GenBank/DDBJ whole genome shotgun (WGS) entry which is preliminary data.</text>
</comment>
<keyword evidence="2" id="KW-1185">Reference proteome</keyword>
<organism evidence="1 2">
    <name type="scientific">Lactuca sativa</name>
    <name type="common">Garden lettuce</name>
    <dbReference type="NCBI Taxonomy" id="4236"/>
    <lineage>
        <taxon>Eukaryota</taxon>
        <taxon>Viridiplantae</taxon>
        <taxon>Streptophyta</taxon>
        <taxon>Embryophyta</taxon>
        <taxon>Tracheophyta</taxon>
        <taxon>Spermatophyta</taxon>
        <taxon>Magnoliopsida</taxon>
        <taxon>eudicotyledons</taxon>
        <taxon>Gunneridae</taxon>
        <taxon>Pentapetalae</taxon>
        <taxon>asterids</taxon>
        <taxon>campanulids</taxon>
        <taxon>Asterales</taxon>
        <taxon>Asteraceae</taxon>
        <taxon>Cichorioideae</taxon>
        <taxon>Cichorieae</taxon>
        <taxon>Lactucinae</taxon>
        <taxon>Lactuca</taxon>
    </lineage>
</organism>
<dbReference type="Proteomes" id="UP000235145">
    <property type="component" value="Unassembled WGS sequence"/>
</dbReference>
<accession>A0A9R1WN11</accession>
<evidence type="ECO:0000313" key="1">
    <source>
        <dbReference type="EMBL" id="KAJ0225461.1"/>
    </source>
</evidence>
<name>A0A9R1WN11_LACSA</name>
<reference evidence="1 2" key="1">
    <citation type="journal article" date="2017" name="Nat. Commun.">
        <title>Genome assembly with in vitro proximity ligation data and whole-genome triplication in lettuce.</title>
        <authorList>
            <person name="Reyes-Chin-Wo S."/>
            <person name="Wang Z."/>
            <person name="Yang X."/>
            <person name="Kozik A."/>
            <person name="Arikit S."/>
            <person name="Song C."/>
            <person name="Xia L."/>
            <person name="Froenicke L."/>
            <person name="Lavelle D.O."/>
            <person name="Truco M.J."/>
            <person name="Xia R."/>
            <person name="Zhu S."/>
            <person name="Xu C."/>
            <person name="Xu H."/>
            <person name="Xu X."/>
            <person name="Cox K."/>
            <person name="Korf I."/>
            <person name="Meyers B.C."/>
            <person name="Michelmore R.W."/>
        </authorList>
    </citation>
    <scope>NUCLEOTIDE SEQUENCE [LARGE SCALE GENOMIC DNA]</scope>
    <source>
        <strain evidence="2">cv. Salinas</strain>
        <tissue evidence="1">Seedlings</tissue>
    </source>
</reference>
<protein>
    <submittedName>
        <fullName evidence="1">Uncharacterized protein</fullName>
    </submittedName>
</protein>
<proteinExistence type="predicted"/>
<dbReference type="EMBL" id="NBSK02000001">
    <property type="protein sequence ID" value="KAJ0225461.1"/>
    <property type="molecule type" value="Genomic_DNA"/>
</dbReference>
<evidence type="ECO:0000313" key="2">
    <source>
        <dbReference type="Proteomes" id="UP000235145"/>
    </source>
</evidence>